<comment type="caution">
    <text evidence="1">The sequence shown here is derived from an EMBL/GenBank/DDBJ whole genome shotgun (WGS) entry which is preliminary data.</text>
</comment>
<proteinExistence type="predicted"/>
<evidence type="ECO:0000313" key="1">
    <source>
        <dbReference type="EMBL" id="CAF4879752.1"/>
    </source>
</evidence>
<organism evidence="1 3">
    <name type="scientific">Rotaria socialis</name>
    <dbReference type="NCBI Taxonomy" id="392032"/>
    <lineage>
        <taxon>Eukaryota</taxon>
        <taxon>Metazoa</taxon>
        <taxon>Spiralia</taxon>
        <taxon>Gnathifera</taxon>
        <taxon>Rotifera</taxon>
        <taxon>Eurotatoria</taxon>
        <taxon>Bdelloidea</taxon>
        <taxon>Philodinida</taxon>
        <taxon>Philodinidae</taxon>
        <taxon>Rotaria</taxon>
    </lineage>
</organism>
<accession>A0A821TTY5</accession>
<reference evidence="1" key="1">
    <citation type="submission" date="2021-02" db="EMBL/GenBank/DDBJ databases">
        <authorList>
            <person name="Nowell W R."/>
        </authorList>
    </citation>
    <scope>NUCLEOTIDE SEQUENCE</scope>
</reference>
<dbReference type="Proteomes" id="UP000663873">
    <property type="component" value="Unassembled WGS sequence"/>
</dbReference>
<sequence>RIMAFTAQQPYDPVPRVQIKEILEHTFEGVIDENNKLEICVTDPFERPIPFQRSKNEHGELTLSLSPVRIG</sequence>
<dbReference type="EMBL" id="CAJOBP010069984">
    <property type="protein sequence ID" value="CAF4879752.1"/>
    <property type="molecule type" value="Genomic_DNA"/>
</dbReference>
<name>A0A821TTY5_9BILA</name>
<feature type="non-terminal residue" evidence="1">
    <location>
        <position position="71"/>
    </location>
</feature>
<feature type="non-terminal residue" evidence="1">
    <location>
        <position position="1"/>
    </location>
</feature>
<dbReference type="EMBL" id="CAJOBP010070245">
    <property type="protein sequence ID" value="CAF4880461.1"/>
    <property type="molecule type" value="Genomic_DNA"/>
</dbReference>
<keyword evidence="3" id="KW-1185">Reference proteome</keyword>
<evidence type="ECO:0000313" key="3">
    <source>
        <dbReference type="Proteomes" id="UP000663873"/>
    </source>
</evidence>
<evidence type="ECO:0000313" key="2">
    <source>
        <dbReference type="EMBL" id="CAF4880461.1"/>
    </source>
</evidence>
<protein>
    <submittedName>
        <fullName evidence="1">Uncharacterized protein</fullName>
    </submittedName>
</protein>
<gene>
    <name evidence="1" type="ORF">UJA718_LOCUS44641</name>
    <name evidence="2" type="ORF">UJA718_LOCUS44671</name>
</gene>
<dbReference type="AlphaFoldDB" id="A0A821TTY5"/>